<sequence>MLSSLPCHLPARSVQAGLPAAGGDKGEVYSPLKKN</sequence>
<proteinExistence type="predicted"/>
<gene>
    <name evidence="2" type="ORF">B879_02128</name>
</gene>
<reference evidence="2 3" key="1">
    <citation type="journal article" date="2012" name="J. Bacteriol.">
        <title>Draft Genome Sequence of Cecembia lonarensis Strain LW9T, Isolated from Lonar Lake, a Haloalkaline Lake in India.</title>
        <authorList>
            <person name="Shivaji S."/>
            <person name="Ara S."/>
            <person name="Singh A."/>
            <person name="Pinnaka A.K."/>
        </authorList>
    </citation>
    <scope>NUCLEOTIDE SEQUENCE [LARGE SCALE GENOMIC DNA]</scope>
    <source>
        <strain evidence="2 3">LW9</strain>
    </source>
</reference>
<evidence type="ECO:0000313" key="2">
    <source>
        <dbReference type="EMBL" id="EKB49282.1"/>
    </source>
</evidence>
<keyword evidence="3" id="KW-1185">Reference proteome</keyword>
<name>K1LAP4_CECL9</name>
<dbReference type="Proteomes" id="UP000004478">
    <property type="component" value="Unassembled WGS sequence"/>
</dbReference>
<evidence type="ECO:0000313" key="3">
    <source>
        <dbReference type="Proteomes" id="UP000004478"/>
    </source>
</evidence>
<dbReference type="AlphaFoldDB" id="K1LAP4"/>
<comment type="caution">
    <text evidence="2">The sequence shown here is derived from an EMBL/GenBank/DDBJ whole genome shotgun (WGS) entry which is preliminary data.</text>
</comment>
<dbReference type="EMBL" id="AMGM01000029">
    <property type="protein sequence ID" value="EKB49282.1"/>
    <property type="molecule type" value="Genomic_DNA"/>
</dbReference>
<evidence type="ECO:0000256" key="1">
    <source>
        <dbReference type="SAM" id="MobiDB-lite"/>
    </source>
</evidence>
<protein>
    <submittedName>
        <fullName evidence="2">Uncharacterized protein</fullName>
    </submittedName>
</protein>
<organism evidence="2 3">
    <name type="scientific">Cecembia lonarensis (strain CCUG 58316 / KCTC 22772 / LW9)</name>
    <dbReference type="NCBI Taxonomy" id="1225176"/>
    <lineage>
        <taxon>Bacteria</taxon>
        <taxon>Pseudomonadati</taxon>
        <taxon>Bacteroidota</taxon>
        <taxon>Cytophagia</taxon>
        <taxon>Cytophagales</taxon>
        <taxon>Cyclobacteriaceae</taxon>
        <taxon>Cecembia</taxon>
    </lineage>
</organism>
<accession>K1LAP4</accession>
<feature type="region of interest" description="Disordered" evidence="1">
    <location>
        <begin position="13"/>
        <end position="35"/>
    </location>
</feature>